<dbReference type="OrthoDB" id="220575at2"/>
<accession>A0A5S9ISL7</accession>
<dbReference type="AlphaFoldDB" id="A0A5S9ISL7"/>
<dbReference type="SUPFAM" id="SSF82693">
    <property type="entry name" value="Multidrug efflux transporter AcrB pore domain, PN1, PN2, PC1 and PC2 subdomains"/>
    <property type="match status" value="2"/>
</dbReference>
<name>A0A5S9ISL7_UABAM</name>
<gene>
    <name evidence="2" type="ORF">UABAM_04776</name>
</gene>
<feature type="transmembrane region" description="Helical" evidence="1">
    <location>
        <begin position="381"/>
        <end position="405"/>
    </location>
</feature>
<keyword evidence="1" id="KW-0812">Transmembrane</keyword>
<dbReference type="InterPro" id="IPR001036">
    <property type="entry name" value="Acrflvin-R"/>
</dbReference>
<dbReference type="PANTHER" id="PTHR32063:SF33">
    <property type="entry name" value="RND SUPERFAMILY EFFLUX PUMP PERMEASE COMPONENT"/>
    <property type="match status" value="1"/>
</dbReference>
<dbReference type="KEGG" id="uam:UABAM_04776"/>
<dbReference type="SUPFAM" id="SSF82866">
    <property type="entry name" value="Multidrug efflux transporter AcrB transmembrane domain"/>
    <property type="match status" value="2"/>
</dbReference>
<protein>
    <submittedName>
        <fullName evidence="2">Acriflavin resistance protein</fullName>
    </submittedName>
</protein>
<feature type="transmembrane region" description="Helical" evidence="1">
    <location>
        <begin position="515"/>
        <end position="536"/>
    </location>
</feature>
<evidence type="ECO:0000313" key="2">
    <source>
        <dbReference type="EMBL" id="BBM86390.1"/>
    </source>
</evidence>
<feature type="transmembrane region" description="Helical" evidence="1">
    <location>
        <begin position="355"/>
        <end position="375"/>
    </location>
</feature>
<feature type="transmembrane region" description="Helical" evidence="1">
    <location>
        <begin position="844"/>
        <end position="864"/>
    </location>
</feature>
<evidence type="ECO:0000256" key="1">
    <source>
        <dbReference type="SAM" id="Phobius"/>
    </source>
</evidence>
<sequence>MNFIDWCVKRPIFCNLLMIFILFSGFIALVNIPNQSTPIFSRDEIEISVLYPGATPLDVEESICIKLENALEDVPEIIDLESIARETLGVVKAKLKVRVDPYKVLEKIKLRVDGIEDFPSGAFAPQTRLRFFSPVLMRFVLYGDLSKRELNKIAKNIRSEVMDLPDVDYVPTQGSENYEVKIEISELSLQKYNLKMSNVSDAIKAHSFSRAEGELKTEDHNIKIYTEKRLYSAKEYETIPIITSENGIKILLRDIARVYEGFDNDNFYYRFNGLPAISMKIESPQEADAITVSRHVKKYLEEKKKQFPENLKLRLWFDRSEFIVDQLITLSNGAITGAILVVACLSIFLTFRVSFWVALGIPISYAGGFFVLFLLGKSLNLISMFAMIIALGIVVDDAIIVGENITANLEKGLSGREAAIQGANEMFLPILGAVSTTVIAFVPLFFIPGMVGNWIREIPIAVIATLVTSLIECMFILPSHLSKKPKKPNAIREKINALIDFLIQKVFATVYKKVLAYKIIFVTLVLGISLIAVGLIQSRTVEYIFFPEVDSLHIRAELRFPSGTSKNVIDHHTRFLEKTVAKLNKSFPNEVPVVNSMFAITDENYGYVEVQLCPHRFRNYHSREIITKWEKIVGEVPDAISINFWEDQYAPTGIPIEIELQSSNSKELLSAANKLKKELYQMNGVYNIHDNSPPQRLVLSANLKDEGIFLGITQQDISQKLSSGFGRQEVFKLQRDSEEVVVRLGYEQSAQELNTLNIQAAGKFEIPLANVVEFVLNNRAQTILRKNKKRFLAIRANINDELITSFDVIQRLKGQFLADLQKLHPGVVISIAGQEKENQQTINYLILGFAYAMLAIFIILALILNSYIQPLIILVILPFGFVGAIYGHWMLHLPISIMSLFGVVALSGILVNDSLVFIDQINVEMRKGNLVNEAVFQAGLSRFRAIVITSFTTIAGLIPTLYETDLEGSSIIPMAVSIVFGLAFATIITLFLVPILFLFVNFCRRVIYWLLKGKWANRENVEPSYKLT</sequence>
<feature type="transmembrane region" description="Helical" evidence="1">
    <location>
        <begin position="327"/>
        <end position="348"/>
    </location>
</feature>
<keyword evidence="1" id="KW-1133">Transmembrane helix</keyword>
<keyword evidence="3" id="KW-1185">Reference proteome</keyword>
<proteinExistence type="predicted"/>
<feature type="transmembrane region" description="Helical" evidence="1">
    <location>
        <begin position="426"/>
        <end position="446"/>
    </location>
</feature>
<dbReference type="Gene3D" id="1.20.1640.10">
    <property type="entry name" value="Multidrug efflux transporter AcrB transmembrane domain"/>
    <property type="match status" value="2"/>
</dbReference>
<feature type="transmembrane region" description="Helical" evidence="1">
    <location>
        <begin position="974"/>
        <end position="1002"/>
    </location>
</feature>
<reference evidence="2 3" key="1">
    <citation type="submission" date="2019-08" db="EMBL/GenBank/DDBJ databases">
        <title>Complete genome sequence of Candidatus Uab amorphum.</title>
        <authorList>
            <person name="Shiratori T."/>
            <person name="Suzuki S."/>
            <person name="Kakizawa Y."/>
            <person name="Ishida K."/>
        </authorList>
    </citation>
    <scope>NUCLEOTIDE SEQUENCE [LARGE SCALE GENOMIC DNA]</scope>
    <source>
        <strain evidence="2 3">SRT547</strain>
    </source>
</reference>
<feature type="transmembrane region" description="Helical" evidence="1">
    <location>
        <begin position="895"/>
        <end position="918"/>
    </location>
</feature>
<dbReference type="Gene3D" id="3.30.70.1430">
    <property type="entry name" value="Multidrug efflux transporter AcrB pore domain"/>
    <property type="match status" value="2"/>
</dbReference>
<dbReference type="Gene3D" id="3.30.70.1320">
    <property type="entry name" value="Multidrug efflux transporter AcrB pore domain like"/>
    <property type="match status" value="1"/>
</dbReference>
<feature type="transmembrane region" description="Helical" evidence="1">
    <location>
        <begin position="12"/>
        <end position="32"/>
    </location>
</feature>
<feature type="transmembrane region" description="Helical" evidence="1">
    <location>
        <begin position="943"/>
        <end position="962"/>
    </location>
</feature>
<dbReference type="Proteomes" id="UP000326354">
    <property type="component" value="Chromosome"/>
</dbReference>
<keyword evidence="1" id="KW-0472">Membrane</keyword>
<feature type="transmembrane region" description="Helical" evidence="1">
    <location>
        <begin position="458"/>
        <end position="477"/>
    </location>
</feature>
<dbReference type="Gene3D" id="3.30.70.1440">
    <property type="entry name" value="Multidrug efflux transporter AcrB pore domain"/>
    <property type="match status" value="1"/>
</dbReference>
<dbReference type="GO" id="GO:0005886">
    <property type="term" value="C:plasma membrane"/>
    <property type="evidence" value="ECO:0007669"/>
    <property type="project" value="TreeGrafter"/>
</dbReference>
<dbReference type="RefSeq" id="WP_151970450.1">
    <property type="nucleotide sequence ID" value="NZ_AP019860.1"/>
</dbReference>
<feature type="transmembrane region" description="Helical" evidence="1">
    <location>
        <begin position="871"/>
        <end position="889"/>
    </location>
</feature>
<dbReference type="Pfam" id="PF00873">
    <property type="entry name" value="ACR_tran"/>
    <property type="match status" value="1"/>
</dbReference>
<dbReference type="Gene3D" id="3.30.2090.10">
    <property type="entry name" value="Multidrug efflux transporter AcrB TolC docking domain, DN and DC subdomains"/>
    <property type="match status" value="2"/>
</dbReference>
<organism evidence="2 3">
    <name type="scientific">Uabimicrobium amorphum</name>
    <dbReference type="NCBI Taxonomy" id="2596890"/>
    <lineage>
        <taxon>Bacteria</taxon>
        <taxon>Pseudomonadati</taxon>
        <taxon>Planctomycetota</taxon>
        <taxon>Candidatus Uabimicrobiia</taxon>
        <taxon>Candidatus Uabimicrobiales</taxon>
        <taxon>Candidatus Uabimicrobiaceae</taxon>
        <taxon>Candidatus Uabimicrobium</taxon>
    </lineage>
</organism>
<dbReference type="PRINTS" id="PR00702">
    <property type="entry name" value="ACRIFLAVINRP"/>
</dbReference>
<dbReference type="InterPro" id="IPR027463">
    <property type="entry name" value="AcrB_DN_DC_subdom"/>
</dbReference>
<evidence type="ECO:0000313" key="3">
    <source>
        <dbReference type="Proteomes" id="UP000326354"/>
    </source>
</evidence>
<dbReference type="PANTHER" id="PTHR32063">
    <property type="match status" value="1"/>
</dbReference>
<dbReference type="EMBL" id="AP019860">
    <property type="protein sequence ID" value="BBM86390.1"/>
    <property type="molecule type" value="Genomic_DNA"/>
</dbReference>
<dbReference type="SUPFAM" id="SSF82714">
    <property type="entry name" value="Multidrug efflux transporter AcrB TolC docking domain, DN and DC subdomains"/>
    <property type="match status" value="1"/>
</dbReference>
<dbReference type="GO" id="GO:0042910">
    <property type="term" value="F:xenobiotic transmembrane transporter activity"/>
    <property type="evidence" value="ECO:0007669"/>
    <property type="project" value="TreeGrafter"/>
</dbReference>